<organism evidence="1 2">
    <name type="scientific">Purpureocillium lilacinum</name>
    <name type="common">Paecilomyces lilacinus</name>
    <dbReference type="NCBI Taxonomy" id="33203"/>
    <lineage>
        <taxon>Eukaryota</taxon>
        <taxon>Fungi</taxon>
        <taxon>Dikarya</taxon>
        <taxon>Ascomycota</taxon>
        <taxon>Pezizomycotina</taxon>
        <taxon>Sordariomycetes</taxon>
        <taxon>Hypocreomycetidae</taxon>
        <taxon>Hypocreales</taxon>
        <taxon>Ophiocordycipitaceae</taxon>
        <taxon>Purpureocillium</taxon>
    </lineage>
</organism>
<dbReference type="Proteomes" id="UP001638806">
    <property type="component" value="Unassembled WGS sequence"/>
</dbReference>
<protein>
    <submittedName>
        <fullName evidence="1">Uncharacterized protein</fullName>
    </submittedName>
</protein>
<comment type="caution">
    <text evidence="1">The sequence shown here is derived from an EMBL/GenBank/DDBJ whole genome shotgun (WGS) entry which is preliminary data.</text>
</comment>
<dbReference type="EMBL" id="JBGNUJ010000006">
    <property type="protein sequence ID" value="KAL3958404.1"/>
    <property type="molecule type" value="Genomic_DNA"/>
</dbReference>
<proteinExistence type="predicted"/>
<name>A0ACC4DR96_PURLI</name>
<evidence type="ECO:0000313" key="2">
    <source>
        <dbReference type="Proteomes" id="UP001638806"/>
    </source>
</evidence>
<accession>A0ACC4DR96</accession>
<sequence length="506" mass="56220">MNDTDYLLRPWAHRTSSYDYEDNNDNTTAIPQHLLVAYLFTFARSSPDTSTLPYVSSTIPFIGHALQLKRNGGHYVRDLILQNPRHSLFIIDLLNKKLVVVNPALDRALAKHSRETSLIQVVTLVAARSLGLSERESASSPKPRRAARVGSGLHPPPPRGAAGVAGSATRTMDLRRGPWRDGALLLGAENPWNTDREFMDNFITLSDSFEDLVRPVAWLAAKPVYEARELLVAKLMAFHKEHRASRVSSTAHRINAIRMNSEDWEANPDYYKCELLQALGLLPTTSTLTTWLFRYLLVNPQLRRKIVTEVRRLERGVDGRPDLSNVRTTCPHLVAAWYETLRLSMTIVPRLATEDFEVPAVASATSGSGAPSAPSASADAVTVRKNDVLLLPMLSFNLDPQTWGPDAETFRAERFLNVDEAATGSTCSLRGPLTQKVRGFGVAGNLCPGKKIGFDTAMAMAATLLRDFDIEELEDEPFRTPTRLRRTNVGFDRLGDDVRVRLVRAG</sequence>
<evidence type="ECO:0000313" key="1">
    <source>
        <dbReference type="EMBL" id="KAL3958404.1"/>
    </source>
</evidence>
<reference evidence="1" key="1">
    <citation type="submission" date="2024-12" db="EMBL/GenBank/DDBJ databases">
        <title>Comparative genomics and development of molecular markers within Purpureocillium lilacinum and among Purpureocillium species.</title>
        <authorList>
            <person name="Yeh Z.-Y."/>
            <person name="Ni N.-T."/>
            <person name="Lo P.-H."/>
            <person name="Mushyakhwo K."/>
            <person name="Lin C.-F."/>
            <person name="Nai Y.-S."/>
        </authorList>
    </citation>
    <scope>NUCLEOTIDE SEQUENCE</scope>
    <source>
        <strain evidence="1">NCHU-NPUST-175</strain>
    </source>
</reference>
<gene>
    <name evidence="1" type="ORF">ACCO45_006566</name>
</gene>
<keyword evidence="2" id="KW-1185">Reference proteome</keyword>